<protein>
    <recommendedName>
        <fullName evidence="2">Selenium binding protein</fullName>
    </recommendedName>
</protein>
<dbReference type="EMBL" id="LAZR01025005">
    <property type="protein sequence ID" value="KKL73290.1"/>
    <property type="molecule type" value="Genomic_DNA"/>
</dbReference>
<gene>
    <name evidence="1" type="ORF">LCGC14_2076380</name>
</gene>
<reference evidence="1" key="1">
    <citation type="journal article" date="2015" name="Nature">
        <title>Complex archaea that bridge the gap between prokaryotes and eukaryotes.</title>
        <authorList>
            <person name="Spang A."/>
            <person name="Saw J.H."/>
            <person name="Jorgensen S.L."/>
            <person name="Zaremba-Niedzwiedzka K."/>
            <person name="Martijn J."/>
            <person name="Lind A.E."/>
            <person name="van Eijk R."/>
            <person name="Schleper C."/>
            <person name="Guy L."/>
            <person name="Ettema T.J."/>
        </authorList>
    </citation>
    <scope>NUCLEOTIDE SEQUENCE</scope>
</reference>
<evidence type="ECO:0008006" key="2">
    <source>
        <dbReference type="Google" id="ProtNLM"/>
    </source>
</evidence>
<sequence>MYEGYSRQALPSKKYRELLGSAVCVFNSNNAFIIENILKNDQANEYSWHELIDHTSGQLSTAVKNTITRQSNTDIAKSFNEIIEIRNRIMHSFQVTSYEKSDDVDGQILSTKYKNGKQEVITIEFLLDFIRKNESLAIKLHDFRGN</sequence>
<organism evidence="1">
    <name type="scientific">marine sediment metagenome</name>
    <dbReference type="NCBI Taxonomy" id="412755"/>
    <lineage>
        <taxon>unclassified sequences</taxon>
        <taxon>metagenomes</taxon>
        <taxon>ecological metagenomes</taxon>
    </lineage>
</organism>
<name>A0A0F9GVB3_9ZZZZ</name>
<proteinExistence type="predicted"/>
<accession>A0A0F9GVB3</accession>
<comment type="caution">
    <text evidence="1">The sequence shown here is derived from an EMBL/GenBank/DDBJ whole genome shotgun (WGS) entry which is preliminary data.</text>
</comment>
<evidence type="ECO:0000313" key="1">
    <source>
        <dbReference type="EMBL" id="KKL73290.1"/>
    </source>
</evidence>
<dbReference type="AlphaFoldDB" id="A0A0F9GVB3"/>